<evidence type="ECO:0000256" key="1">
    <source>
        <dbReference type="ARBA" id="ARBA00022491"/>
    </source>
</evidence>
<keyword evidence="3 5" id="KW-0238">DNA-binding</keyword>
<feature type="DNA-binding region" description="H-T-H motif" evidence="5">
    <location>
        <begin position="33"/>
        <end position="52"/>
    </location>
</feature>
<dbReference type="SUPFAM" id="SSF46689">
    <property type="entry name" value="Homeodomain-like"/>
    <property type="match status" value="1"/>
</dbReference>
<gene>
    <name evidence="7" type="ORF">ENG67_01840</name>
</gene>
<evidence type="ECO:0000256" key="3">
    <source>
        <dbReference type="ARBA" id="ARBA00023125"/>
    </source>
</evidence>
<dbReference type="InterPro" id="IPR009057">
    <property type="entry name" value="Homeodomain-like_sf"/>
</dbReference>
<sequence length="213" mass="24930">MTRDSARFREEKKRQIQRAALLAFSRKGYHRTTMRDIADFAGIGKSTIYEYFDSKEELFLSLIDFAGSQFLDSIKKAVKDIRDPYAALKKILNAGTQSYRDWRDFLKLVIHFFGETATDRELGSSKFTARLRNFYEILREEIRLIVERGIEEGIFKDVDPQEVSSFLVALIDGLSFHWLIEELSPDERKRYNRCFFNLTLKGLLKDKMLEAGE</sequence>
<dbReference type="EMBL" id="DRBW01000069">
    <property type="protein sequence ID" value="HDM89930.1"/>
    <property type="molecule type" value="Genomic_DNA"/>
</dbReference>
<evidence type="ECO:0000256" key="2">
    <source>
        <dbReference type="ARBA" id="ARBA00023015"/>
    </source>
</evidence>
<dbReference type="SUPFAM" id="SSF48498">
    <property type="entry name" value="Tetracyclin repressor-like, C-terminal domain"/>
    <property type="match status" value="1"/>
</dbReference>
<dbReference type="Pfam" id="PF00440">
    <property type="entry name" value="TetR_N"/>
    <property type="match status" value="1"/>
</dbReference>
<keyword evidence="4" id="KW-0804">Transcription</keyword>
<dbReference type="Pfam" id="PF13977">
    <property type="entry name" value="TetR_C_6"/>
    <property type="match status" value="1"/>
</dbReference>
<accession>A0A7C1BBA0</accession>
<comment type="caution">
    <text evidence="7">The sequence shown here is derived from an EMBL/GenBank/DDBJ whole genome shotgun (WGS) entry which is preliminary data.</text>
</comment>
<feature type="domain" description="HTH tetR-type" evidence="6">
    <location>
        <begin position="10"/>
        <end position="70"/>
    </location>
</feature>
<dbReference type="PRINTS" id="PR00455">
    <property type="entry name" value="HTHTETR"/>
</dbReference>
<dbReference type="GO" id="GO:0003677">
    <property type="term" value="F:DNA binding"/>
    <property type="evidence" value="ECO:0007669"/>
    <property type="project" value="UniProtKB-UniRule"/>
</dbReference>
<dbReference type="PANTHER" id="PTHR47506:SF6">
    <property type="entry name" value="HTH-TYPE TRANSCRIPTIONAL REPRESSOR NEMR"/>
    <property type="match status" value="1"/>
</dbReference>
<dbReference type="PANTHER" id="PTHR47506">
    <property type="entry name" value="TRANSCRIPTIONAL REGULATORY PROTEIN"/>
    <property type="match status" value="1"/>
</dbReference>
<dbReference type="PROSITE" id="PS50977">
    <property type="entry name" value="HTH_TETR_2"/>
    <property type="match status" value="1"/>
</dbReference>
<protein>
    <submittedName>
        <fullName evidence="7">TetR/AcrR family transcriptional regulator</fullName>
    </submittedName>
</protein>
<dbReference type="Gene3D" id="1.10.357.10">
    <property type="entry name" value="Tetracycline Repressor, domain 2"/>
    <property type="match status" value="1"/>
</dbReference>
<reference evidence="7" key="1">
    <citation type="journal article" date="2020" name="mSystems">
        <title>Genome- and Community-Level Interaction Insights into Carbon Utilization and Element Cycling Functions of Hydrothermarchaeota in Hydrothermal Sediment.</title>
        <authorList>
            <person name="Zhou Z."/>
            <person name="Liu Y."/>
            <person name="Xu W."/>
            <person name="Pan J."/>
            <person name="Luo Z.H."/>
            <person name="Li M."/>
        </authorList>
    </citation>
    <scope>NUCLEOTIDE SEQUENCE [LARGE SCALE GENOMIC DNA]</scope>
    <source>
        <strain evidence="7">HyVt-237</strain>
    </source>
</reference>
<dbReference type="AlphaFoldDB" id="A0A7C1BBA0"/>
<name>A0A7C1BBA0_UNCW3</name>
<evidence type="ECO:0000256" key="5">
    <source>
        <dbReference type="PROSITE-ProRule" id="PRU00335"/>
    </source>
</evidence>
<organism evidence="7">
    <name type="scientific">candidate division WOR-3 bacterium</name>
    <dbReference type="NCBI Taxonomy" id="2052148"/>
    <lineage>
        <taxon>Bacteria</taxon>
        <taxon>Bacteria division WOR-3</taxon>
    </lineage>
</organism>
<dbReference type="InterPro" id="IPR036271">
    <property type="entry name" value="Tet_transcr_reg_TetR-rel_C_sf"/>
</dbReference>
<proteinExistence type="predicted"/>
<dbReference type="Proteomes" id="UP000885931">
    <property type="component" value="Unassembled WGS sequence"/>
</dbReference>
<dbReference type="InterPro" id="IPR001647">
    <property type="entry name" value="HTH_TetR"/>
</dbReference>
<evidence type="ECO:0000256" key="4">
    <source>
        <dbReference type="ARBA" id="ARBA00023163"/>
    </source>
</evidence>
<evidence type="ECO:0000259" key="6">
    <source>
        <dbReference type="PROSITE" id="PS50977"/>
    </source>
</evidence>
<keyword evidence="2" id="KW-0805">Transcription regulation</keyword>
<keyword evidence="1" id="KW-0678">Repressor</keyword>
<evidence type="ECO:0000313" key="7">
    <source>
        <dbReference type="EMBL" id="HDM89930.1"/>
    </source>
</evidence>
<dbReference type="InterPro" id="IPR039538">
    <property type="entry name" value="BetI_C"/>
</dbReference>